<dbReference type="SUPFAM" id="SSF48264">
    <property type="entry name" value="Cytochrome P450"/>
    <property type="match status" value="1"/>
</dbReference>
<evidence type="ECO:0000256" key="4">
    <source>
        <dbReference type="ARBA" id="ARBA00023004"/>
    </source>
</evidence>
<dbReference type="Gene3D" id="1.10.630.10">
    <property type="entry name" value="Cytochrome P450"/>
    <property type="match status" value="2"/>
</dbReference>
<name>A0A6J5TPD8_PRUAR</name>
<sequence>MKQWFGDLALNVILRMVAGKGYSFAADEDEKKEARRVQSALKEFFYYLGLFVVGDAVPYLRWLDLGGHEKAMKKIAKELDAIVGGWVEEHKRRRARGDAKGEPDFIDAMLSVLDGADLGGFDADTVNKATSLNMIAGGSDTTMADRVVSESDISKLVYLQAIVKETLRLYPAAPLSAPREFTEDQWRIQDSVAKGA</sequence>
<keyword evidence="5" id="KW-0503">Monooxygenase</keyword>
<keyword evidence="3" id="KW-0560">Oxidoreductase</keyword>
<dbReference type="InterPro" id="IPR050651">
    <property type="entry name" value="Plant_Cytochrome_P450_Monoox"/>
</dbReference>
<keyword evidence="1" id="KW-0349">Heme</keyword>
<dbReference type="GO" id="GO:0016705">
    <property type="term" value="F:oxidoreductase activity, acting on paired donors, with incorporation or reduction of molecular oxygen"/>
    <property type="evidence" value="ECO:0007669"/>
    <property type="project" value="InterPro"/>
</dbReference>
<dbReference type="InterPro" id="IPR036396">
    <property type="entry name" value="Cyt_P450_sf"/>
</dbReference>
<dbReference type="GO" id="GO:0020037">
    <property type="term" value="F:heme binding"/>
    <property type="evidence" value="ECO:0007669"/>
    <property type="project" value="InterPro"/>
</dbReference>
<evidence type="ECO:0000256" key="2">
    <source>
        <dbReference type="ARBA" id="ARBA00022723"/>
    </source>
</evidence>
<dbReference type="GO" id="GO:0004497">
    <property type="term" value="F:monooxygenase activity"/>
    <property type="evidence" value="ECO:0007669"/>
    <property type="project" value="UniProtKB-KW"/>
</dbReference>
<reference evidence="6 7" key="1">
    <citation type="submission" date="2020-05" db="EMBL/GenBank/DDBJ databases">
        <authorList>
            <person name="Campoy J."/>
            <person name="Schneeberger K."/>
            <person name="Spophaly S."/>
        </authorList>
    </citation>
    <scope>NUCLEOTIDE SEQUENCE [LARGE SCALE GENOMIC DNA]</scope>
    <source>
        <strain evidence="6">PruArmRojPasFocal</strain>
    </source>
</reference>
<evidence type="ECO:0008006" key="8">
    <source>
        <dbReference type="Google" id="ProtNLM"/>
    </source>
</evidence>
<keyword evidence="4" id="KW-0408">Iron</keyword>
<dbReference type="Pfam" id="PF00067">
    <property type="entry name" value="p450"/>
    <property type="match status" value="2"/>
</dbReference>
<dbReference type="PANTHER" id="PTHR47947">
    <property type="entry name" value="CYTOCHROME P450 82C3-RELATED"/>
    <property type="match status" value="1"/>
</dbReference>
<keyword evidence="2" id="KW-0479">Metal-binding</keyword>
<dbReference type="PANTHER" id="PTHR47947:SF49">
    <property type="entry name" value="CYTOCHROME P450 FAMILY PROTEIN"/>
    <property type="match status" value="1"/>
</dbReference>
<evidence type="ECO:0000256" key="5">
    <source>
        <dbReference type="ARBA" id="ARBA00023033"/>
    </source>
</evidence>
<dbReference type="InterPro" id="IPR001128">
    <property type="entry name" value="Cyt_P450"/>
</dbReference>
<gene>
    <name evidence="6" type="ORF">CURHAP_LOCUS7989</name>
</gene>
<evidence type="ECO:0000256" key="3">
    <source>
        <dbReference type="ARBA" id="ARBA00023002"/>
    </source>
</evidence>
<accession>A0A6J5TPD8</accession>
<evidence type="ECO:0000313" key="7">
    <source>
        <dbReference type="Proteomes" id="UP000507222"/>
    </source>
</evidence>
<dbReference type="GO" id="GO:0005506">
    <property type="term" value="F:iron ion binding"/>
    <property type="evidence" value="ECO:0007669"/>
    <property type="project" value="InterPro"/>
</dbReference>
<proteinExistence type="predicted"/>
<dbReference type="AlphaFoldDB" id="A0A6J5TPD8"/>
<protein>
    <recommendedName>
        <fullName evidence="8">Cytochrome P450</fullName>
    </recommendedName>
</protein>
<dbReference type="EMBL" id="CAEKDK010000001">
    <property type="protein sequence ID" value="CAB4265801.1"/>
    <property type="molecule type" value="Genomic_DNA"/>
</dbReference>
<evidence type="ECO:0000313" key="6">
    <source>
        <dbReference type="EMBL" id="CAB4265801.1"/>
    </source>
</evidence>
<evidence type="ECO:0000256" key="1">
    <source>
        <dbReference type="ARBA" id="ARBA00022617"/>
    </source>
</evidence>
<organism evidence="6 7">
    <name type="scientific">Prunus armeniaca</name>
    <name type="common">Apricot</name>
    <name type="synonym">Armeniaca vulgaris</name>
    <dbReference type="NCBI Taxonomy" id="36596"/>
    <lineage>
        <taxon>Eukaryota</taxon>
        <taxon>Viridiplantae</taxon>
        <taxon>Streptophyta</taxon>
        <taxon>Embryophyta</taxon>
        <taxon>Tracheophyta</taxon>
        <taxon>Spermatophyta</taxon>
        <taxon>Magnoliopsida</taxon>
        <taxon>eudicotyledons</taxon>
        <taxon>Gunneridae</taxon>
        <taxon>Pentapetalae</taxon>
        <taxon>rosids</taxon>
        <taxon>fabids</taxon>
        <taxon>Rosales</taxon>
        <taxon>Rosaceae</taxon>
        <taxon>Amygdaloideae</taxon>
        <taxon>Amygdaleae</taxon>
        <taxon>Prunus</taxon>
    </lineage>
</organism>
<dbReference type="Proteomes" id="UP000507222">
    <property type="component" value="Unassembled WGS sequence"/>
</dbReference>
<dbReference type="InterPro" id="IPR002401">
    <property type="entry name" value="Cyt_P450_E_grp-I"/>
</dbReference>
<dbReference type="PRINTS" id="PR00463">
    <property type="entry name" value="EP450I"/>
</dbReference>